<evidence type="ECO:0000313" key="2">
    <source>
        <dbReference type="EMBL" id="CAJ16144.1"/>
    </source>
</evidence>
<keyword evidence="1" id="KW-0732">Signal</keyword>
<organism evidence="2 3">
    <name type="scientific">Trypanosoma brucei brucei (strain 927/4 GUTat10.1)</name>
    <dbReference type="NCBI Taxonomy" id="185431"/>
    <lineage>
        <taxon>Eukaryota</taxon>
        <taxon>Discoba</taxon>
        <taxon>Euglenozoa</taxon>
        <taxon>Kinetoplastea</taxon>
        <taxon>Metakinetoplastina</taxon>
        <taxon>Trypanosomatida</taxon>
        <taxon>Trypanosomatidae</taxon>
        <taxon>Trypanosoma</taxon>
    </lineage>
</organism>
<dbReference type="RefSeq" id="XP_001218861.1">
    <property type="nucleotide sequence ID" value="XM_001218860.1"/>
</dbReference>
<protein>
    <recommendedName>
        <fullName evidence="4">Secreted protein</fullName>
    </recommendedName>
</protein>
<dbReference type="Proteomes" id="UP000008524">
    <property type="component" value="Chromosome 1"/>
</dbReference>
<evidence type="ECO:0000313" key="3">
    <source>
        <dbReference type="Proteomes" id="UP000008524"/>
    </source>
</evidence>
<sequence length="88" mass="10284">MKFLFFSLSFPLFFCMCCFCFSSYYIFCPCVVCEIPLDLEGDSDLLRRCYGWDGRVNGIHDESIMKKEATEGCFFSLFFLICLFSPLE</sequence>
<dbReference type="AlphaFoldDB" id="Q4GZ60"/>
<proteinExistence type="predicted"/>
<dbReference type="EMBL" id="AL929603">
    <property type="protein sequence ID" value="CAJ16144.1"/>
    <property type="molecule type" value="Genomic_DNA"/>
</dbReference>
<reference evidence="2 3" key="1">
    <citation type="journal article" date="2003" name="Nucleic Acids Res.">
        <title>The DNA sequence of chromosome I of an African trypanosome: gene content, chromosome organisation, recombination and polymorphism.</title>
        <authorList>
            <person name="Hall N."/>
            <person name="Berriman M."/>
            <person name="Lennard N.J."/>
            <person name="Harris B.R."/>
            <person name="Hertz-Fowler C."/>
            <person name="Bart-Delabesse E.N."/>
            <person name="Gerrare C.S."/>
            <person name="Atkin R.J."/>
            <person name="Barron A.J."/>
            <person name="Bowman S."/>
            <person name="Bray-Allen S.P."/>
            <person name="Bringaud F."/>
            <person name="Clark L.N."/>
            <person name="Corton C.H."/>
            <person name="Cronin A."/>
            <person name="Davies R."/>
            <person name="Doggett J."/>
            <person name="Fraser A."/>
            <person name="Gruter E."/>
            <person name="Hall S."/>
            <person name="Harper A.D."/>
            <person name="Kay M.P."/>
            <person name="Leech V."/>
            <person name="Mayes R."/>
            <person name="Price C."/>
            <person name="Quail M.A."/>
            <person name="Rabbinowitch E."/>
            <person name="Reitter C."/>
            <person name="Rutherford K."/>
            <person name="Sasse J."/>
            <person name="Sharp S."/>
            <person name="Shownkeen R."/>
            <person name="Macleod A."/>
            <person name="Taylor S."/>
            <person name="Tweedie A."/>
            <person name="Turner C.M.R."/>
            <person name="Tait A."/>
            <person name="Gull K."/>
            <person name="Barrell B."/>
            <person name="Melville S.E."/>
        </authorList>
    </citation>
    <scope>NUCLEOTIDE SEQUENCE [LARGE SCALE GENOMIC DNA]</scope>
    <source>
        <strain evidence="2 3">927/4 GUTat10.1</strain>
    </source>
</reference>
<evidence type="ECO:0000256" key="1">
    <source>
        <dbReference type="SAM" id="SignalP"/>
    </source>
</evidence>
<dbReference type="KEGG" id="tbr:TB927.1.1590"/>
<feature type="chain" id="PRO_5004239068" description="Secreted protein" evidence="1">
    <location>
        <begin position="21"/>
        <end position="88"/>
    </location>
</feature>
<reference evidence="3" key="2">
    <citation type="journal article" date="2005" name="Science">
        <title>The genome of the African trypanosome Trypanosoma brucei.</title>
        <authorList>
            <person name="Berriman M."/>
            <person name="Ghedin E."/>
            <person name="Hertz-Fowler C."/>
            <person name="Blandin G."/>
            <person name="Renauld H."/>
            <person name="Bartholomeu D.C."/>
            <person name="Lennard N.J."/>
            <person name="Caler E."/>
            <person name="Hamlin N.E."/>
            <person name="Haas B."/>
            <person name="Bohme U."/>
            <person name="Hannick L."/>
            <person name="Aslett M.A."/>
            <person name="Shallom J."/>
            <person name="Marcello L."/>
            <person name="Hou L."/>
            <person name="Wickstead B."/>
            <person name="Alsmark U.C."/>
            <person name="Arrowsmith C."/>
            <person name="Atkin R.J."/>
            <person name="Barron A.J."/>
            <person name="Bringaud F."/>
            <person name="Brooks K."/>
            <person name="Carrington M."/>
            <person name="Cherevach I."/>
            <person name="Chillingworth T.J."/>
            <person name="Churcher C."/>
            <person name="Clark L.N."/>
            <person name="Corton C.H."/>
            <person name="Cronin A."/>
            <person name="Davies R.M."/>
            <person name="Doggett J."/>
            <person name="Djikeng A."/>
            <person name="Feldblyum T."/>
            <person name="Field M.C."/>
            <person name="Fraser A."/>
            <person name="Goodhead I."/>
            <person name="Hance Z."/>
            <person name="Harper D."/>
            <person name="Harris B.R."/>
            <person name="Hauser H."/>
            <person name="Hostetler J."/>
            <person name="Ivens A."/>
            <person name="Jagels K."/>
            <person name="Johnson D."/>
            <person name="Johnson J."/>
            <person name="Jones K."/>
            <person name="Kerhornou A.X."/>
            <person name="Koo H."/>
            <person name="Larke N."/>
            <person name="Landfear S."/>
            <person name="Larkin C."/>
            <person name="Leech V."/>
            <person name="Line A."/>
            <person name="Lord A."/>
            <person name="Macleod A."/>
            <person name="Mooney P.J."/>
            <person name="Moule S."/>
            <person name="Martin D.M."/>
            <person name="Morgan G.W."/>
            <person name="Mungall K."/>
            <person name="Norbertczak H."/>
            <person name="Ormond D."/>
            <person name="Pai G."/>
            <person name="Peacock C.S."/>
            <person name="Peterson J."/>
            <person name="Quail M.A."/>
            <person name="Rabbinowitsch E."/>
            <person name="Rajandream M.A."/>
            <person name="Reitter C."/>
            <person name="Salzberg S.L."/>
            <person name="Sanders M."/>
            <person name="Schobel S."/>
            <person name="Sharp S."/>
            <person name="Simmonds M."/>
            <person name="Simpson A.J."/>
            <person name="Tallon L."/>
            <person name="Turner C.M."/>
            <person name="Tait A."/>
            <person name="Tivey A.R."/>
            <person name="Van Aken S."/>
            <person name="Walker D."/>
            <person name="Wanless D."/>
            <person name="Wang S."/>
            <person name="White B."/>
            <person name="White O."/>
            <person name="Whitehead S."/>
            <person name="Woodward J."/>
            <person name="Wortman J."/>
            <person name="Adams M.D."/>
            <person name="Embley T.M."/>
            <person name="Gull K."/>
            <person name="Ullu E."/>
            <person name="Barry J.D."/>
            <person name="Fairlamb A.H."/>
            <person name="Opperdoes F."/>
            <person name="Barrell B.G."/>
            <person name="Donelson J.E."/>
            <person name="Hall N."/>
            <person name="Fraser C.M."/>
            <person name="Melville S.E."/>
            <person name="El-Sayed N.M."/>
        </authorList>
    </citation>
    <scope>NUCLEOTIDE SEQUENCE [LARGE SCALE GENOMIC DNA]</scope>
    <source>
        <strain evidence="3">927/4 GUTat10.1</strain>
    </source>
</reference>
<feature type="signal peptide" evidence="1">
    <location>
        <begin position="1"/>
        <end position="20"/>
    </location>
</feature>
<keyword evidence="3" id="KW-1185">Reference proteome</keyword>
<gene>
    <name evidence="2" type="ORF">TB927.1.1590</name>
</gene>
<dbReference type="PaxDb" id="5691-CAJ16144"/>
<dbReference type="InParanoid" id="Q4GZ60"/>
<accession>Q4GZ60</accession>
<name>Q4GZ60_TRYB2</name>
<dbReference type="GeneID" id="4357234"/>
<evidence type="ECO:0008006" key="4">
    <source>
        <dbReference type="Google" id="ProtNLM"/>
    </source>
</evidence>